<feature type="domain" description="Right handed beta helix" evidence="2">
    <location>
        <begin position="495"/>
        <end position="637"/>
    </location>
</feature>
<accession>A0A1G5XHC0</accession>
<sequence length="3456" mass="377265">MKKKTIGILLIIFFVMIISIGAISAADTNDTLLGQVSDTNIATPSVALEDNVTSLGSEAGSDVEISVNDNQNGISNRNVGDRSSNLNDDLLSVSIDDNLLGENPNFYYAGKWYGDLDDAVDDACDNGGGTIYLTARAWGYDSAEREITISDGVSITFQPYNSGDTVIFDGQGNRYWFFKISDANAHITFNDITFRNGGDGSLANDGGAIRIIHGSATFNNCVFDNNKACENTFGGFGWGGAIFLDESDASLIAKNCRFTNNKADNGGGAVCAEDGASASFEDCYFEGNTAPDGNNVLDKDGGSHTFDNCRFIGSGSLEIVVDAPAKTVHITPDVEDDVNYAVLYKGGSYYDRKPCNDGDTATFSNLEKGTYTVYMMKNWESKYEYSGNTFSIMEPNFVLDGVKVFETLSAAVNAIPSGGSGVITVEGGTYTDSANFFVEISNKKVTIMPKDSSNPVIFSPSSNQQNLFDVLPDSQLTMDHITMTGDFNVALNFYKTDQVCTISNCVFKNIKYGYTISAIYTKNLVLEGNTFESCGNMEIIRSVAKIDGCTFTENYYKNGGEGGAINAGYLSDVTVTNSKFTMNGAQDKGGAIYARGKLKVDNTEFIGNGAGLGAAIYITGESSDPVNITNCVFDSNVDLKGYRNIYSESTTRKFNLKFNEYDLHLNIDTKDGSYGLDYILDGNFDWGCNLDNNYTLLAGIRDDENIFGDLLTIKENRFKINMGVLPGGTHEFFMQGMYTQGDSNDHFYNHYYYSDLYGNEFYVIKDGYAKILIDKAKITLTLDVKDVLIPETPVLNVRANWDNNYTIIIGNKNYQLEVVNGKASMQLTGLDLGNYTVVGMRNGDENYNFVMNFTKFSVSKTYSNFLVLSTNVEYDTLAEAVANSNNEDTIYVKNGTYSDTGIVISDKVLDIIALDGAVFDAQGRDANFITVNKNAVVDISGITFTGLHNRNTNYGAIVNYGYLSLTSCNFTDNKITKTSFAGNGGAAIFNDGSSLEIDSCNFINNVAPLKVSTAAVTSLSYEDVLITSSNFINNSAREGGALHFKNISQFEDAVVLCDFERNTAVKGSAIYVGSNSRYVAVSQSNFTKNDIKNNLGESTQLEGGVIYVNANTTDVIIDIGLSIFKDNSNRNVDGGVICLDGSSRANIGSCIFNNNIGKLGSVILIKNPYNKKLNLVIDSSNFINNNAATGAIATSSRVTTLIDECIFANNTGENRHIHSNGFTVVHDSTFEVKDAKLNALSVQYGESSIINGTADIGTNIYAAANLTVAGENILGEIKNNTFSYKTGILDHGKYYAVLNSIVDNSNNTYLMDSITEIFRVYNVGFELNVSVDNITYGETLKVVEILPSTATGTVGYQLNGKSYTKDEVESLKLDAGKYVLVAFYDHDDFAFTSTTVNFEVYKANPTISVADVEVEYNNIIIVNIETNVPSIYIIEIEDYKIAAFVNGSRFIEINKTLEPGTYTIKVTSQERVNYISNFTEAILKVNKNLSQSNDSLVDNSNNNDNPSLMTSSSISQSSFDDTIANNVRLKSKLNKLNNENILNSIDNNNLGEEFTEGKFILQYDEDSDYEYYDTLQEAIDQVVLWGQGIITVRGGTYSGDGFCSIDVEGEFEFTIKAYENETVIFDCRGEDYFLLLTYDTEIEWVQVPPPPHPETEQTDGPTVTLENITVINGYAKYGGAIDLRAGTLTLKNCNFQNNHAYDQGGAIYIGTWDAENDATLIAVNTTFTNNYAEDEGGAIYIASDNLDGQTTSASFMLCTFLDNYQGEGDERVRNYFAGGNVEEITTQYCIFNGNGTIYNFEIDKINQTVYVNGTSTDVFDSVVLLYFGQTPLYTIYNNGSRDFSVTFEDVMGGNYTLGVMNDHKFNTYIFDVTFEMKVPNFIISEDEVYENLIDAIDAVSDNGIIYANANYYTEDNMEIDISKSFTLKNFRGRDVVFDGSGEKWFFTVSEGKTVVFDGIYFTDGGVKTHASIENYGTLIINNCSFESFETGEIIYNSGLLNILNSTFSLNSVNNALVWNDAELFIDTVEFSNNIINISSAVYSNGVAEIISSNFTSNFNGGNGGAIYNAKSLSVKATVFNENEGFDGGAIYSTGILQVLNCTFEDNTANGYGGAIYNGNELNIFNSTFTGGSSQNDGGAIYNNNKLTVFNSTFVGNTATGKGGAIYNNKTFVLTKSFFGINYANEYANIYNAGDIQFSENTFDFYDVILVIPDGQYGIPTTITGTLNPEFNMDIQVTLPGFVNNEDATVTITDGVFEYVTDILPKGVYDVKLDEVLYDGNGNIYCGESISDRLIINKANVYINVTVDDVVIRGETGSPVLKIDTSKTGLFHVLFNNRLFDVNITDAHTSLTLDAVGEGNYSVLVVREGDENYNDAANQTTFKVSEYEGNFIVNSTGGKYEILRDAIAATSDDDVIYVMEGNYSGGYNFGFVISGKKLSIIPLGDVVFDGESSNNYFMYVRESADVTICDIVITGFNTNAGSGIEYYGTFENHGNLTLDGCTFANNSISGDTTKALIYNEGNLNIVECEFYDHALSGNIIDSRPQSNLIVNGSTFENNGINDDLISIDNANSVKIISSVFAENDKIFSSQSSIIRAVECTDVVISSAFYNNTRGKDVIFAVANTNLLVDNSIFTGNTMDNIIRAYDNVQSTISGCVFTDNAVKNVVLSEDKKLSVLESTFFDNTLSENGALNILSNVNAIVNGSVFTNNKASNYRNIYSASSNVNITNSVFDALNVDYTVHDIDYGQNETIEGTIDIGTNLNFTVNLDINSNIYSVNVTDNKFTYNAGILNAGDYNAVLNAKDNNSNTFVFDKITKIFTVSRVDPGLSISIADITQGEKLKVNVTISKKATANVVYELDGKTYTKKELENLTLAPGNYLVTAMYRGDKNYLSATAMDNVEVRKVAPNITVSDVAVDYGDEIKINVTVDVADYYTVFLGNESVSLYVKDNATFTFSSEKFKPDNYEIIVYVFETDDYAEAYANATLTVNKAVGVFNLTNNTIIHGENATISVEVPLNASGNIAYNVYDANGKPVYSITQSCLEELVVPNLSAGKYVVTGTYEGDSYYTNESIINSGEIFVRECVDVTITVSNITYGENATVTVESTVDGDYLVYVGTEPMIVTVINGAGNVSVPNLSVGSHVANVTIVDGNYSAFNETVFDVAPKPVSVLISVDDILYGEDAIVMVYGEIDGEYIVEIYDQNYTVNVADGKGSTAVYNLAVSKGILASVTIANSNYSAHNTTTFTVISKYDTPISLDVMTEENNATMTVTVNDTATGLVKFQVKGTQEFTLYVDLINGKAVLNNILETGDYTVIATYMGDNRFNTNITLEEFTIKGHIKKDTPITAHADVNVNRVTITVTVDENATGFVKLSVGDTVANIELVNGVANITTDFLPNSYLVDVTYLGDDDYNMNSTMLTFTVIEVSKENTTIELNVTVDENIAMFSVDLNKTATGLVKF</sequence>
<organism evidence="3 4">
    <name type="scientific">Methanobrevibacter millerae</name>
    <dbReference type="NCBI Taxonomy" id="230361"/>
    <lineage>
        <taxon>Archaea</taxon>
        <taxon>Methanobacteriati</taxon>
        <taxon>Methanobacteriota</taxon>
        <taxon>Methanomada group</taxon>
        <taxon>Methanobacteria</taxon>
        <taxon>Methanobacteriales</taxon>
        <taxon>Methanobacteriaceae</taxon>
        <taxon>Methanobrevibacter</taxon>
    </lineage>
</organism>
<reference evidence="3 4" key="1">
    <citation type="submission" date="2016-10" db="EMBL/GenBank/DDBJ databases">
        <authorList>
            <person name="Varghese N."/>
            <person name="Submissions S."/>
        </authorList>
    </citation>
    <scope>NUCLEOTIDE SEQUENCE [LARGE SCALE GENOMIC DNA]</scope>
    <source>
        <strain evidence="3 4">DSM 16643</strain>
    </source>
</reference>
<dbReference type="EMBL" id="FMXB01000024">
    <property type="protein sequence ID" value="SDA69823.1"/>
    <property type="molecule type" value="Genomic_DNA"/>
</dbReference>
<dbReference type="Gene3D" id="2.160.20.10">
    <property type="entry name" value="Single-stranded right-handed beta-helix, Pectin lyase-like"/>
    <property type="match status" value="5"/>
</dbReference>
<proteinExistence type="predicted"/>
<keyword evidence="4" id="KW-1185">Reference proteome</keyword>
<name>A0A1G5XHC0_9EURY</name>
<dbReference type="Proteomes" id="UP000323439">
    <property type="component" value="Unassembled WGS sequence"/>
</dbReference>
<dbReference type="InterPro" id="IPR013783">
    <property type="entry name" value="Ig-like_fold"/>
</dbReference>
<dbReference type="InterPro" id="IPR011050">
    <property type="entry name" value="Pectin_lyase_fold/virulence"/>
</dbReference>
<dbReference type="InterPro" id="IPR012334">
    <property type="entry name" value="Pectin_lyas_fold"/>
</dbReference>
<dbReference type="PANTHER" id="PTHR11319:SF35">
    <property type="entry name" value="OUTER MEMBRANE PROTEIN PMPC-RELATED"/>
    <property type="match status" value="1"/>
</dbReference>
<protein>
    <submittedName>
        <fullName evidence="3">Polymorphic outer membrane protein repeat-containing protein</fullName>
    </submittedName>
</protein>
<feature type="region of interest" description="Disordered" evidence="1">
    <location>
        <begin position="1494"/>
        <end position="1514"/>
    </location>
</feature>
<dbReference type="PANTHER" id="PTHR11319">
    <property type="entry name" value="G PROTEIN-COUPLED RECEPTOR-RELATED"/>
    <property type="match status" value="1"/>
</dbReference>
<dbReference type="Gene3D" id="2.60.40.10">
    <property type="entry name" value="Immunoglobulins"/>
    <property type="match status" value="1"/>
</dbReference>
<dbReference type="SMART" id="SM00710">
    <property type="entry name" value="PbH1"/>
    <property type="match status" value="21"/>
</dbReference>
<dbReference type="SUPFAM" id="SSF51126">
    <property type="entry name" value="Pectin lyase-like"/>
    <property type="match status" value="6"/>
</dbReference>
<dbReference type="InterPro" id="IPR039448">
    <property type="entry name" value="Beta_helix"/>
</dbReference>
<evidence type="ECO:0000256" key="1">
    <source>
        <dbReference type="SAM" id="MobiDB-lite"/>
    </source>
</evidence>
<evidence type="ECO:0000313" key="3">
    <source>
        <dbReference type="EMBL" id="SDA69823.1"/>
    </source>
</evidence>
<dbReference type="InterPro" id="IPR006626">
    <property type="entry name" value="PbH1"/>
</dbReference>
<evidence type="ECO:0000313" key="4">
    <source>
        <dbReference type="Proteomes" id="UP000323439"/>
    </source>
</evidence>
<dbReference type="RefSeq" id="WP_149732729.1">
    <property type="nucleotide sequence ID" value="NZ_FMXB01000024.1"/>
</dbReference>
<gene>
    <name evidence="3" type="ORF">SAMN02910315_02252</name>
</gene>
<feature type="non-terminal residue" evidence="3">
    <location>
        <position position="3456"/>
    </location>
</feature>
<dbReference type="Pfam" id="PF13229">
    <property type="entry name" value="Beta_helix"/>
    <property type="match status" value="1"/>
</dbReference>
<dbReference type="OrthoDB" id="78087at2157"/>
<evidence type="ECO:0000259" key="2">
    <source>
        <dbReference type="Pfam" id="PF13229"/>
    </source>
</evidence>